<dbReference type="OrthoDB" id="3210767at2"/>
<dbReference type="GO" id="GO:0005829">
    <property type="term" value="C:cytosol"/>
    <property type="evidence" value="ECO:0007669"/>
    <property type="project" value="TreeGrafter"/>
</dbReference>
<gene>
    <name evidence="1" type="ORF">FB461_0754</name>
</gene>
<proteinExistence type="predicted"/>
<dbReference type="PANTHER" id="PTHR30283:SF4">
    <property type="entry name" value="PEROXIDE STRESS RESISTANCE PROTEIN YAAA"/>
    <property type="match status" value="1"/>
</dbReference>
<comment type="caution">
    <text evidence="1">The sequence shown here is derived from an EMBL/GenBank/DDBJ whole genome shotgun (WGS) entry which is preliminary data.</text>
</comment>
<evidence type="ECO:0000313" key="2">
    <source>
        <dbReference type="Proteomes" id="UP000315389"/>
    </source>
</evidence>
<dbReference type="InterPro" id="IPR005583">
    <property type="entry name" value="YaaA"/>
</dbReference>
<evidence type="ECO:0008006" key="3">
    <source>
        <dbReference type="Google" id="ProtNLM"/>
    </source>
</evidence>
<dbReference type="Proteomes" id="UP000315389">
    <property type="component" value="Unassembled WGS sequence"/>
</dbReference>
<dbReference type="EMBL" id="VFOS01000001">
    <property type="protein sequence ID" value="TQL64257.1"/>
    <property type="molecule type" value="Genomic_DNA"/>
</dbReference>
<dbReference type="GO" id="GO:0033194">
    <property type="term" value="P:response to hydroperoxide"/>
    <property type="evidence" value="ECO:0007669"/>
    <property type="project" value="TreeGrafter"/>
</dbReference>
<reference evidence="1 2" key="1">
    <citation type="submission" date="2019-06" db="EMBL/GenBank/DDBJ databases">
        <title>Sequencing the genomes of 1000 actinobacteria strains.</title>
        <authorList>
            <person name="Klenk H.-P."/>
        </authorList>
    </citation>
    <scope>NUCLEOTIDE SEQUENCE [LARGE SCALE GENOMIC DNA]</scope>
    <source>
        <strain evidence="1 2">DSM 4813</strain>
    </source>
</reference>
<evidence type="ECO:0000313" key="1">
    <source>
        <dbReference type="EMBL" id="TQL64257.1"/>
    </source>
</evidence>
<protein>
    <recommendedName>
        <fullName evidence="3">Peroxide stress protein YaaA</fullName>
    </recommendedName>
</protein>
<sequence>MGYRGSVLILLPPSETKAVPESGARLELSSLAVPELTAPRRKVMAALANASKRRDAPEVLKVSPNLTAQIRANLDLATAATATSRDIYTGVLFDAARLPVVLPAGLDILVFSGLWGITRPGDRIPPYRLSGGVNLPGIGPLGRWWNGHLAALDSAVTDGEIVIDCRSHSYGAMWSPPAGALWVEIRVVRETPSGRSVVTHHAKYLRGVLTGALARSGGPLPGSVDELCDAAASAGIHVGRLPTGELVHNVEFEWTTESRGRLTYVLAK</sequence>
<dbReference type="PANTHER" id="PTHR30283">
    <property type="entry name" value="PEROXIDE STRESS RESPONSE PROTEIN YAAA"/>
    <property type="match status" value="1"/>
</dbReference>
<dbReference type="AlphaFoldDB" id="A0A542ZV71"/>
<organism evidence="1 2">
    <name type="scientific">Rarobacter faecitabidus</name>
    <dbReference type="NCBI Taxonomy" id="13243"/>
    <lineage>
        <taxon>Bacteria</taxon>
        <taxon>Bacillati</taxon>
        <taxon>Actinomycetota</taxon>
        <taxon>Actinomycetes</taxon>
        <taxon>Micrococcales</taxon>
        <taxon>Rarobacteraceae</taxon>
        <taxon>Rarobacter</taxon>
    </lineage>
</organism>
<accession>A0A542ZV71</accession>
<dbReference type="Pfam" id="PF03883">
    <property type="entry name" value="H2O2_YaaD"/>
    <property type="match status" value="1"/>
</dbReference>
<name>A0A542ZV71_RARFA</name>
<keyword evidence="2" id="KW-1185">Reference proteome</keyword>